<comment type="similarity">
    <text evidence="2 4">Belongs to the cytochrome P450 family.</text>
</comment>
<organism evidence="5 6">
    <name type="scientific">Rubricella aquisinus</name>
    <dbReference type="NCBI Taxonomy" id="2028108"/>
    <lineage>
        <taxon>Bacteria</taxon>
        <taxon>Pseudomonadati</taxon>
        <taxon>Pseudomonadota</taxon>
        <taxon>Alphaproteobacteria</taxon>
        <taxon>Rhodobacterales</taxon>
        <taxon>Paracoccaceae</taxon>
        <taxon>Rubricella</taxon>
    </lineage>
</organism>
<dbReference type="PROSITE" id="PS00086">
    <property type="entry name" value="CYTOCHROME_P450"/>
    <property type="match status" value="1"/>
</dbReference>
<keyword evidence="6" id="KW-1185">Reference proteome</keyword>
<feature type="binding site" description="axial binding residue" evidence="3">
    <location>
        <position position="392"/>
    </location>
    <ligand>
        <name>heme</name>
        <dbReference type="ChEBI" id="CHEBI:30413"/>
    </ligand>
    <ligandPart>
        <name>Fe</name>
        <dbReference type="ChEBI" id="CHEBI:18248"/>
    </ligandPart>
</feature>
<dbReference type="InterPro" id="IPR036396">
    <property type="entry name" value="Cyt_P450_sf"/>
</dbReference>
<dbReference type="AlphaFoldDB" id="A0A840WKQ3"/>
<dbReference type="GO" id="GO:0016705">
    <property type="term" value="F:oxidoreductase activity, acting on paired donors, with incorporation or reduction of molecular oxygen"/>
    <property type="evidence" value="ECO:0007669"/>
    <property type="project" value="InterPro"/>
</dbReference>
<comment type="cofactor">
    <cofactor evidence="1 3">
        <name>heme</name>
        <dbReference type="ChEBI" id="CHEBI:30413"/>
    </cofactor>
</comment>
<dbReference type="GO" id="GO:0004497">
    <property type="term" value="F:monooxygenase activity"/>
    <property type="evidence" value="ECO:0007669"/>
    <property type="project" value="UniProtKB-KW"/>
</dbReference>
<proteinExistence type="inferred from homology"/>
<evidence type="ECO:0000313" key="6">
    <source>
        <dbReference type="Proteomes" id="UP000553766"/>
    </source>
</evidence>
<dbReference type="PANTHER" id="PTHR24305">
    <property type="entry name" value="CYTOCHROME P450"/>
    <property type="match status" value="1"/>
</dbReference>
<comment type="caution">
    <text evidence="5">The sequence shown here is derived from an EMBL/GenBank/DDBJ whole genome shotgun (WGS) entry which is preliminary data.</text>
</comment>
<accession>A0A840WKQ3</accession>
<dbReference type="GO" id="GO:0020037">
    <property type="term" value="F:heme binding"/>
    <property type="evidence" value="ECO:0007669"/>
    <property type="project" value="InterPro"/>
</dbReference>
<evidence type="ECO:0000256" key="4">
    <source>
        <dbReference type="RuleBase" id="RU000461"/>
    </source>
</evidence>
<dbReference type="Proteomes" id="UP000553766">
    <property type="component" value="Unassembled WGS sequence"/>
</dbReference>
<reference evidence="5 6" key="1">
    <citation type="submission" date="2020-08" db="EMBL/GenBank/DDBJ databases">
        <title>Genomic Encyclopedia of Type Strains, Phase IV (KMG-IV): sequencing the most valuable type-strain genomes for metagenomic binning, comparative biology and taxonomic classification.</title>
        <authorList>
            <person name="Goeker M."/>
        </authorList>
    </citation>
    <scope>NUCLEOTIDE SEQUENCE [LARGE SCALE GENOMIC DNA]</scope>
    <source>
        <strain evidence="5 6">DSM 103377</strain>
    </source>
</reference>
<evidence type="ECO:0000256" key="1">
    <source>
        <dbReference type="ARBA" id="ARBA00001971"/>
    </source>
</evidence>
<dbReference type="PANTHER" id="PTHR24305:SF166">
    <property type="entry name" value="CYTOCHROME P450 12A4, MITOCHONDRIAL-RELATED"/>
    <property type="match status" value="1"/>
</dbReference>
<keyword evidence="4" id="KW-0560">Oxidoreductase</keyword>
<protein>
    <submittedName>
        <fullName evidence="5">Cytochrome P450</fullName>
    </submittedName>
</protein>
<dbReference type="InterPro" id="IPR050121">
    <property type="entry name" value="Cytochrome_P450_monoxygenase"/>
</dbReference>
<name>A0A840WKQ3_9RHOB</name>
<dbReference type="GO" id="GO:0005506">
    <property type="term" value="F:iron ion binding"/>
    <property type="evidence" value="ECO:0007669"/>
    <property type="project" value="InterPro"/>
</dbReference>
<dbReference type="PRINTS" id="PR00463">
    <property type="entry name" value="EP450I"/>
</dbReference>
<keyword evidence="4" id="KW-0503">Monooxygenase</keyword>
<evidence type="ECO:0000256" key="3">
    <source>
        <dbReference type="PIRSR" id="PIRSR602401-1"/>
    </source>
</evidence>
<keyword evidence="3 4" id="KW-0408">Iron</keyword>
<dbReference type="InterPro" id="IPR001128">
    <property type="entry name" value="Cyt_P450"/>
</dbReference>
<dbReference type="PRINTS" id="PR00385">
    <property type="entry name" value="P450"/>
</dbReference>
<sequence length="445" mass="49878">MIPPKPESRPKSAGVLERLRRFRGDVFASQPDSLYDAWMAEQRTPFFRSFLVNEPGLLRDVLNAPADEMPKHDLLRSALGPLLGNSVFVSNGPDWARARRIIDPAFQGAGLAALFEPMRGAAEATVARLDSGEMERPMSHLTADAMFRTLFSRPIEDAQAQAVFEAFRAYQRAQPLLSPLDLVRAPRWMPRPRPRGAAEAAKIRALIHEMVTTRAAEIAEGRAPDDLATRLMSTPDPVEGRCFTPAEMVDQIAIFFLAGHETSASALAWAIWLLAAHPEVQARAAAEALALPPRIEMRDLRAAPFLRDVFREVLRLYPPVPMMLRQTARATRWRGRAVPRGAMVILSPWHAHRHRRIWQHPDRFDPDRWQDDAQDSARRGAYYPFSAGPRACPGAGFAMMEGVLTLVLILRRFRLDTLDEQPPEPVAHLTLRARDGIYVALAPRA</sequence>
<keyword evidence="3 4" id="KW-0479">Metal-binding</keyword>
<dbReference type="Gene3D" id="1.10.630.10">
    <property type="entry name" value="Cytochrome P450"/>
    <property type="match status" value="1"/>
</dbReference>
<gene>
    <name evidence="5" type="ORF">FHS89_001690</name>
</gene>
<dbReference type="Pfam" id="PF00067">
    <property type="entry name" value="p450"/>
    <property type="match status" value="1"/>
</dbReference>
<evidence type="ECO:0000313" key="5">
    <source>
        <dbReference type="EMBL" id="MBB5515678.1"/>
    </source>
</evidence>
<dbReference type="InterPro" id="IPR002401">
    <property type="entry name" value="Cyt_P450_E_grp-I"/>
</dbReference>
<dbReference type="SUPFAM" id="SSF48264">
    <property type="entry name" value="Cytochrome P450"/>
    <property type="match status" value="1"/>
</dbReference>
<keyword evidence="3 4" id="KW-0349">Heme</keyword>
<evidence type="ECO:0000256" key="2">
    <source>
        <dbReference type="ARBA" id="ARBA00010617"/>
    </source>
</evidence>
<dbReference type="EMBL" id="JACIJS010000004">
    <property type="protein sequence ID" value="MBB5515678.1"/>
    <property type="molecule type" value="Genomic_DNA"/>
</dbReference>
<dbReference type="InterPro" id="IPR017972">
    <property type="entry name" value="Cyt_P450_CS"/>
</dbReference>
<dbReference type="RefSeq" id="WP_184010564.1">
    <property type="nucleotide sequence ID" value="NZ_JACIJS010000004.1"/>
</dbReference>